<feature type="compositionally biased region" description="Polar residues" evidence="1">
    <location>
        <begin position="42"/>
        <end position="54"/>
    </location>
</feature>
<accession>A0ABX5Y172</accession>
<dbReference type="Proteomes" id="UP000318081">
    <property type="component" value="Chromosome"/>
</dbReference>
<evidence type="ECO:0000256" key="1">
    <source>
        <dbReference type="SAM" id="MobiDB-lite"/>
    </source>
</evidence>
<name>A0ABX5Y172_9BACT</name>
<keyword evidence="3" id="KW-1185">Reference proteome</keyword>
<gene>
    <name evidence="2" type="ORF">TBK1r_48400</name>
</gene>
<proteinExistence type="predicted"/>
<dbReference type="EMBL" id="CP036432">
    <property type="protein sequence ID" value="QDV85824.1"/>
    <property type="molecule type" value="Genomic_DNA"/>
</dbReference>
<protein>
    <submittedName>
        <fullName evidence="2">Uncharacterized protein</fullName>
    </submittedName>
</protein>
<organism evidence="2 3">
    <name type="scientific">Stieleria magnilauensis</name>
    <dbReference type="NCBI Taxonomy" id="2527963"/>
    <lineage>
        <taxon>Bacteria</taxon>
        <taxon>Pseudomonadati</taxon>
        <taxon>Planctomycetota</taxon>
        <taxon>Planctomycetia</taxon>
        <taxon>Pirellulales</taxon>
        <taxon>Pirellulaceae</taxon>
        <taxon>Stieleria</taxon>
    </lineage>
</organism>
<sequence length="86" mass="9617">MIMRPESKSDALPPLTTQPELVYRTVHGVEVRFRPCQRRFPESQTSRLNESTGDTFPKFDPAHGVVDAVDEANAESFPASDAAARW</sequence>
<evidence type="ECO:0000313" key="2">
    <source>
        <dbReference type="EMBL" id="QDV85824.1"/>
    </source>
</evidence>
<reference evidence="2 3" key="1">
    <citation type="submission" date="2019-02" db="EMBL/GenBank/DDBJ databases">
        <title>Deep-cultivation of Planctomycetes and their phenomic and genomic characterization uncovers novel biology.</title>
        <authorList>
            <person name="Wiegand S."/>
            <person name="Jogler M."/>
            <person name="Boedeker C."/>
            <person name="Pinto D."/>
            <person name="Vollmers J."/>
            <person name="Rivas-Marin E."/>
            <person name="Kohn T."/>
            <person name="Peeters S.H."/>
            <person name="Heuer A."/>
            <person name="Rast P."/>
            <person name="Oberbeckmann S."/>
            <person name="Bunk B."/>
            <person name="Jeske O."/>
            <person name="Meyerdierks A."/>
            <person name="Storesund J.E."/>
            <person name="Kallscheuer N."/>
            <person name="Luecker S."/>
            <person name="Lage O.M."/>
            <person name="Pohl T."/>
            <person name="Merkel B.J."/>
            <person name="Hornburger P."/>
            <person name="Mueller R.-W."/>
            <person name="Bruemmer F."/>
            <person name="Labrenz M."/>
            <person name="Spormann A.M."/>
            <person name="Op den Camp H."/>
            <person name="Overmann J."/>
            <person name="Amann R."/>
            <person name="Jetten M.S.M."/>
            <person name="Mascher T."/>
            <person name="Medema M.H."/>
            <person name="Devos D.P."/>
            <person name="Kaster A.-K."/>
            <person name="Ovreas L."/>
            <person name="Rohde M."/>
            <person name="Galperin M.Y."/>
            <person name="Jogler C."/>
        </authorList>
    </citation>
    <scope>NUCLEOTIDE SEQUENCE [LARGE SCALE GENOMIC DNA]</scope>
    <source>
        <strain evidence="2 3">TBK1r</strain>
    </source>
</reference>
<evidence type="ECO:0000313" key="3">
    <source>
        <dbReference type="Proteomes" id="UP000318081"/>
    </source>
</evidence>
<feature type="region of interest" description="Disordered" evidence="1">
    <location>
        <begin position="41"/>
        <end position="62"/>
    </location>
</feature>